<proteinExistence type="predicted"/>
<keyword evidence="1" id="KW-0732">Signal</keyword>
<evidence type="ECO:0000313" key="3">
    <source>
        <dbReference type="RefSeq" id="XP_023174252.2"/>
    </source>
</evidence>
<organism evidence="2 3">
    <name type="scientific">Drosophila hydei</name>
    <name type="common">Fruit fly</name>
    <dbReference type="NCBI Taxonomy" id="7224"/>
    <lineage>
        <taxon>Eukaryota</taxon>
        <taxon>Metazoa</taxon>
        <taxon>Ecdysozoa</taxon>
        <taxon>Arthropoda</taxon>
        <taxon>Hexapoda</taxon>
        <taxon>Insecta</taxon>
        <taxon>Pterygota</taxon>
        <taxon>Neoptera</taxon>
        <taxon>Endopterygota</taxon>
        <taxon>Diptera</taxon>
        <taxon>Brachycera</taxon>
        <taxon>Muscomorpha</taxon>
        <taxon>Ephydroidea</taxon>
        <taxon>Drosophilidae</taxon>
        <taxon>Drosophila</taxon>
    </lineage>
</organism>
<name>A0A6J1MBA4_DROHY</name>
<feature type="chain" id="PRO_5026989107" evidence="1">
    <location>
        <begin position="32"/>
        <end position="107"/>
    </location>
</feature>
<evidence type="ECO:0000256" key="1">
    <source>
        <dbReference type="SAM" id="SignalP"/>
    </source>
</evidence>
<dbReference type="Proteomes" id="UP000504633">
    <property type="component" value="Unplaced"/>
</dbReference>
<dbReference type="AlphaFoldDB" id="A0A6J1MBA4"/>
<feature type="signal peptide" evidence="1">
    <location>
        <begin position="1"/>
        <end position="31"/>
    </location>
</feature>
<gene>
    <name evidence="3" type="primary">LOC111601744</name>
</gene>
<evidence type="ECO:0000313" key="2">
    <source>
        <dbReference type="Proteomes" id="UP000504633"/>
    </source>
</evidence>
<dbReference type="GeneID" id="111601744"/>
<protein>
    <submittedName>
        <fullName evidence="3">Uncharacterized protein LOC111601744</fullName>
    </submittedName>
</protein>
<reference evidence="3" key="1">
    <citation type="submission" date="2025-08" db="UniProtKB">
        <authorList>
            <consortium name="RefSeq"/>
        </authorList>
    </citation>
    <scope>IDENTIFICATION</scope>
    <source>
        <strain evidence="3">15085-1641.00</strain>
        <tissue evidence="3">Whole body</tissue>
    </source>
</reference>
<sequence length="107" mass="12686">MTTTKTRNKTWMAFALCRCFFTFLLHTHTRALNSQEHTHTAAQNFLLFTNFCDVFKCAPRRGRRRRRRRWQRRKQRVNERARGCDCDCDVGAAATYCLWVKAICAHA</sequence>
<accession>A0A6J1MBA4</accession>
<keyword evidence="2" id="KW-1185">Reference proteome</keyword>
<dbReference type="KEGG" id="dhe:111601744"/>
<dbReference type="RefSeq" id="XP_023174252.2">
    <property type="nucleotide sequence ID" value="XM_023318484.2"/>
</dbReference>